<accession>A0A4P8HQL2</accession>
<feature type="transmembrane region" description="Helical" evidence="1">
    <location>
        <begin position="131"/>
        <end position="150"/>
    </location>
</feature>
<dbReference type="Pfam" id="PF03729">
    <property type="entry name" value="DUF308"/>
    <property type="match status" value="1"/>
</dbReference>
<organism evidence="2 5">
    <name type="scientific">Pseudoduganella umbonata</name>
    <dbReference type="NCBI Taxonomy" id="864828"/>
    <lineage>
        <taxon>Bacteria</taxon>
        <taxon>Pseudomonadati</taxon>
        <taxon>Pseudomonadota</taxon>
        <taxon>Betaproteobacteria</taxon>
        <taxon>Burkholderiales</taxon>
        <taxon>Oxalobacteraceae</taxon>
        <taxon>Telluria group</taxon>
        <taxon>Pseudoduganella</taxon>
    </lineage>
</organism>
<reference evidence="2 5" key="2">
    <citation type="submission" date="2020-08" db="EMBL/GenBank/DDBJ databases">
        <title>Genomic Encyclopedia of Type Strains, Phase III (KMG-III): the genomes of soil and plant-associated and newly described type strains.</title>
        <authorList>
            <person name="Whitman W."/>
        </authorList>
    </citation>
    <scope>NUCLEOTIDE SEQUENCE [LARGE SCALE GENOMIC DNA]</scope>
    <source>
        <strain evidence="2 5">CECT 7753</strain>
    </source>
</reference>
<evidence type="ECO:0000313" key="4">
    <source>
        <dbReference type="Proteomes" id="UP000298763"/>
    </source>
</evidence>
<dbReference type="EMBL" id="JACHXS010000002">
    <property type="protein sequence ID" value="MBB3220375.1"/>
    <property type="molecule type" value="Genomic_DNA"/>
</dbReference>
<evidence type="ECO:0000256" key="1">
    <source>
        <dbReference type="SAM" id="Phobius"/>
    </source>
</evidence>
<feature type="transmembrane region" description="Helical" evidence="1">
    <location>
        <begin position="76"/>
        <end position="95"/>
    </location>
</feature>
<reference evidence="3 4" key="1">
    <citation type="submission" date="2019-05" db="EMBL/GenBank/DDBJ databases">
        <title>Draft Genome Sequences of Six Type Strains of the Genus Massilia.</title>
        <authorList>
            <person name="Miess H."/>
            <person name="Frediansyhah A."/>
            <person name="Gross H."/>
        </authorList>
    </citation>
    <scope>NUCLEOTIDE SEQUENCE [LARGE SCALE GENOMIC DNA]</scope>
    <source>
        <strain evidence="3 4">DSMZ 26121</strain>
    </source>
</reference>
<feature type="transmembrane region" description="Helical" evidence="1">
    <location>
        <begin position="45"/>
        <end position="64"/>
    </location>
</feature>
<dbReference type="Proteomes" id="UP000298763">
    <property type="component" value="Chromosome"/>
</dbReference>
<dbReference type="Proteomes" id="UP000584325">
    <property type="component" value="Unassembled WGS sequence"/>
</dbReference>
<proteinExistence type="predicted"/>
<feature type="transmembrane region" description="Helical" evidence="1">
    <location>
        <begin position="21"/>
        <end position="39"/>
    </location>
</feature>
<evidence type="ECO:0000313" key="5">
    <source>
        <dbReference type="Proteomes" id="UP000584325"/>
    </source>
</evidence>
<evidence type="ECO:0000313" key="3">
    <source>
        <dbReference type="EMBL" id="QCP12089.1"/>
    </source>
</evidence>
<keyword evidence="4" id="KW-1185">Reference proteome</keyword>
<evidence type="ECO:0000313" key="2">
    <source>
        <dbReference type="EMBL" id="MBB3220375.1"/>
    </source>
</evidence>
<dbReference type="AlphaFoldDB" id="A0A4P8HQL2"/>
<sequence>MTRQQTGSVPAAPEHWLKRYYFMRAAFSITWIIAVLTIAQSSAMAGAILLVGYPVWDAVANYLDSKRSGGLAANRTQLLNVVVSIVVALLLAVTWPNMHGVLAVFGAWAILSGLLQLGTAMRRWKNHGAQWAMALSGAQSALAGAFFIFQARMPAEPTVASLVGYAGFGAFYFLASALSLSVVGRRKRP</sequence>
<keyword evidence="1" id="KW-1133">Transmembrane helix</keyword>
<feature type="transmembrane region" description="Helical" evidence="1">
    <location>
        <begin position="101"/>
        <end position="119"/>
    </location>
</feature>
<protein>
    <submittedName>
        <fullName evidence="3">DUF308 domain-containing protein</fullName>
    </submittedName>
</protein>
<dbReference type="InterPro" id="IPR005325">
    <property type="entry name" value="DUF308_memb"/>
</dbReference>
<dbReference type="OrthoDB" id="960912at2"/>
<gene>
    <name evidence="3" type="ORF">FCL38_17960</name>
    <name evidence="2" type="ORF">FHS02_001174</name>
</gene>
<keyword evidence="1" id="KW-0812">Transmembrane</keyword>
<dbReference type="RefSeq" id="WP_137314929.1">
    <property type="nucleotide sequence ID" value="NZ_CP040017.1"/>
</dbReference>
<keyword evidence="1" id="KW-0472">Membrane</keyword>
<name>A0A4P8HQL2_9BURK</name>
<dbReference type="EMBL" id="CP040017">
    <property type="protein sequence ID" value="QCP12089.1"/>
    <property type="molecule type" value="Genomic_DNA"/>
</dbReference>
<feature type="transmembrane region" description="Helical" evidence="1">
    <location>
        <begin position="162"/>
        <end position="183"/>
    </location>
</feature>